<dbReference type="PANTHER" id="PTHR43857">
    <property type="entry name" value="BLR7761 PROTEIN"/>
    <property type="match status" value="1"/>
</dbReference>
<comment type="caution">
    <text evidence="1">The sequence shown here is derived from an EMBL/GenBank/DDBJ whole genome shotgun (WGS) entry which is preliminary data.</text>
</comment>
<evidence type="ECO:0000313" key="2">
    <source>
        <dbReference type="Proteomes" id="UP000477911"/>
    </source>
</evidence>
<organism evidence="1 2">
    <name type="scientific">Pseudooceanicola albus</name>
    <dbReference type="NCBI Taxonomy" id="2692189"/>
    <lineage>
        <taxon>Bacteria</taxon>
        <taxon>Pseudomonadati</taxon>
        <taxon>Pseudomonadota</taxon>
        <taxon>Alphaproteobacteria</taxon>
        <taxon>Rhodobacterales</taxon>
        <taxon>Paracoccaceae</taxon>
        <taxon>Pseudooceanicola</taxon>
    </lineage>
</organism>
<keyword evidence="2" id="KW-1185">Reference proteome</keyword>
<dbReference type="Gene3D" id="3.30.1330.40">
    <property type="entry name" value="RutC-like"/>
    <property type="match status" value="1"/>
</dbReference>
<dbReference type="SUPFAM" id="SSF55298">
    <property type="entry name" value="YjgF-like"/>
    <property type="match status" value="1"/>
</dbReference>
<dbReference type="AlphaFoldDB" id="A0A6L7G363"/>
<proteinExistence type="predicted"/>
<accession>A0A6L7G363</accession>
<dbReference type="Pfam" id="PF01042">
    <property type="entry name" value="Ribonuc_L-PSP"/>
    <property type="match status" value="1"/>
</dbReference>
<sequence length="131" mass="13880">MQNETKRISSGSPWETTSGYVRAVAGRDLICVSATAATDADGQVMCRGDMEGQTAVILEKMAAVLAQAGAGLGDVLQTRLYLTDITRAAEAGRAHARAFADTPPALSLIHVLPFVDPGMLIEIELIAERPR</sequence>
<dbReference type="InterPro" id="IPR006175">
    <property type="entry name" value="YjgF/YER057c/UK114"/>
</dbReference>
<dbReference type="Proteomes" id="UP000477911">
    <property type="component" value="Unassembled WGS sequence"/>
</dbReference>
<gene>
    <name evidence="1" type="ORF">GR170_08675</name>
</gene>
<reference evidence="1 2" key="1">
    <citation type="submission" date="2019-12" db="EMBL/GenBank/DDBJ databases">
        <authorList>
            <person name="Li M."/>
        </authorList>
    </citation>
    <scope>NUCLEOTIDE SEQUENCE [LARGE SCALE GENOMIC DNA]</scope>
    <source>
        <strain evidence="1 2">GBMRC 2024</strain>
    </source>
</reference>
<evidence type="ECO:0000313" key="1">
    <source>
        <dbReference type="EMBL" id="MXN17907.1"/>
    </source>
</evidence>
<dbReference type="CDD" id="cd06154">
    <property type="entry name" value="YjgF_YER057c_UK114_like_6"/>
    <property type="match status" value="1"/>
</dbReference>
<dbReference type="RefSeq" id="WP_160893709.1">
    <property type="nucleotide sequence ID" value="NZ_WUMU01000006.1"/>
</dbReference>
<dbReference type="PANTHER" id="PTHR43857:SF1">
    <property type="entry name" value="YJGH FAMILY PROTEIN"/>
    <property type="match status" value="1"/>
</dbReference>
<dbReference type="InterPro" id="IPR035959">
    <property type="entry name" value="RutC-like_sf"/>
</dbReference>
<name>A0A6L7G363_9RHOB</name>
<dbReference type="EMBL" id="WUMU01000006">
    <property type="protein sequence ID" value="MXN17907.1"/>
    <property type="molecule type" value="Genomic_DNA"/>
</dbReference>
<protein>
    <submittedName>
        <fullName evidence="1">RidA family protein</fullName>
    </submittedName>
</protein>